<sequence length="241" mass="27890">MNDLPPEMLLAILEFFDIKTLVSFIETSHFWHSFIHENARSLVQKVSCEYKNAPLVFQKKFVERSPLSPCTFFIDSLGRLQGEVRICEDSFSFKDGKLNGEYNKISRSGQNEWIKESGFCSDQKFYGTRIIERNLLFEEPEHLLETQIWNDGELVSHSLEFEEGGSTTIFSSCGERECEGEMWFCYKKTTKTRESVTEIEYIDGKRFVTVNGQLLEGPREKGEAWSQCCEKHQGELPDSIC</sequence>
<dbReference type="PROSITE" id="PS50181">
    <property type="entry name" value="FBOX"/>
    <property type="match status" value="1"/>
</dbReference>
<dbReference type="InterPro" id="IPR036047">
    <property type="entry name" value="F-box-like_dom_sf"/>
</dbReference>
<gene>
    <name evidence="2" type="ORF">MarFTMF_052</name>
</gene>
<protein>
    <submittedName>
        <fullName evidence="2">F-box containing protein</fullName>
    </submittedName>
</protein>
<evidence type="ECO:0000259" key="1">
    <source>
        <dbReference type="PROSITE" id="PS50181"/>
    </source>
</evidence>
<feature type="domain" description="F-box" evidence="1">
    <location>
        <begin position="1"/>
        <end position="46"/>
    </location>
</feature>
<dbReference type="EMBL" id="OR343188">
    <property type="protein sequence ID" value="WNL49568.1"/>
    <property type="molecule type" value="Genomic_DNA"/>
</dbReference>
<organism evidence="2">
    <name type="scientific">Marseillevirus sp</name>
    <dbReference type="NCBI Taxonomy" id="2809551"/>
    <lineage>
        <taxon>Viruses</taxon>
        <taxon>Varidnaviria</taxon>
        <taxon>Bamfordvirae</taxon>
        <taxon>Nucleocytoviricota</taxon>
        <taxon>Megaviricetes</taxon>
        <taxon>Pimascovirales</taxon>
        <taxon>Pimascovirales incertae sedis</taxon>
        <taxon>Marseilleviridae</taxon>
        <taxon>Marseillevirus</taxon>
    </lineage>
</organism>
<proteinExistence type="predicted"/>
<name>A0AA96EM67_9VIRU</name>
<dbReference type="Gene3D" id="1.20.1280.50">
    <property type="match status" value="1"/>
</dbReference>
<dbReference type="CDD" id="cd09917">
    <property type="entry name" value="F-box_SF"/>
    <property type="match status" value="1"/>
</dbReference>
<accession>A0AA96EM67</accession>
<dbReference type="InterPro" id="IPR001810">
    <property type="entry name" value="F-box_dom"/>
</dbReference>
<dbReference type="SUPFAM" id="SSF81383">
    <property type="entry name" value="F-box domain"/>
    <property type="match status" value="1"/>
</dbReference>
<evidence type="ECO:0000313" key="2">
    <source>
        <dbReference type="EMBL" id="WNL49568.1"/>
    </source>
</evidence>
<reference evidence="2" key="1">
    <citation type="submission" date="2023-07" db="EMBL/GenBank/DDBJ databases">
        <authorList>
            <person name="Xia Y."/>
        </authorList>
    </citation>
    <scope>NUCLEOTIDE SEQUENCE</scope>
    <source>
        <strain evidence="2">F</strain>
    </source>
</reference>
<dbReference type="Pfam" id="PF12937">
    <property type="entry name" value="F-box-like"/>
    <property type="match status" value="1"/>
</dbReference>